<keyword evidence="2 5" id="KW-0812">Transmembrane</keyword>
<sequence>MRNPQRPRSGATATATTPGLWLLVSTHTVNDFYTGAVAALLPFLVLEQRYDYAAVAGITLAASSLSSVAQPVFGILSDRFASRWLILAGMAVAATGIALSGVVSGSYWLTWIVIALSGIGIAAYHPAATMAAREAGGGSNRSMSIFSVGGNVGVALAPTGVILTVGTLGLGATPLLAIPAVVMVVVYLLRMRVVRRRARPVTASVTPAPAGESFPSDSESRGAALEPAIDVALEEELVENAASSASASADGNSATDSAHPLDPPLRDDWRAFAWLTLVLAFWSVAYIGVSSFISLFQIQQFGVDEATASIALTVFPAAGAAGTLAGGFLADRWGRMRTIRSGYIAAALGTIVIVFAPNTVVVVAATAVVGFTIFLPFAPQITLSHSYLPNRVGTASGLTLGLTLSLGGFLNPLLGVLADNTTVHTVFALIAVLLAVGFALSFLLRERTALSSTKSL</sequence>
<comment type="caution">
    <text evidence="7">The sequence shown here is derived from an EMBL/GenBank/DDBJ whole genome shotgun (WGS) entry which is preliminary data.</text>
</comment>
<dbReference type="PANTHER" id="PTHR43129">
    <property type="entry name" value="FOSMIDOMYCIN RESISTANCE PROTEIN"/>
    <property type="match status" value="1"/>
</dbReference>
<organism evidence="7 8">
    <name type="scientific">Herbiconiux aconitum</name>
    <dbReference type="NCBI Taxonomy" id="2970913"/>
    <lineage>
        <taxon>Bacteria</taxon>
        <taxon>Bacillati</taxon>
        <taxon>Actinomycetota</taxon>
        <taxon>Actinomycetes</taxon>
        <taxon>Micrococcales</taxon>
        <taxon>Microbacteriaceae</taxon>
        <taxon>Herbiconiux</taxon>
    </lineage>
</organism>
<keyword evidence="3 5" id="KW-1133">Transmembrane helix</keyword>
<feature type="transmembrane region" description="Helical" evidence="5">
    <location>
        <begin position="108"/>
        <end position="124"/>
    </location>
</feature>
<dbReference type="Pfam" id="PF07690">
    <property type="entry name" value="MFS_1"/>
    <property type="match status" value="1"/>
</dbReference>
<evidence type="ECO:0000256" key="2">
    <source>
        <dbReference type="ARBA" id="ARBA00022692"/>
    </source>
</evidence>
<dbReference type="Gene3D" id="1.20.1250.20">
    <property type="entry name" value="MFS general substrate transporter like domains"/>
    <property type="match status" value="2"/>
</dbReference>
<dbReference type="RefSeq" id="WP_259509452.1">
    <property type="nucleotide sequence ID" value="NZ_JANLCM010000002.1"/>
</dbReference>
<feature type="transmembrane region" description="Helical" evidence="5">
    <location>
        <begin position="271"/>
        <end position="296"/>
    </location>
</feature>
<feature type="transmembrane region" description="Helical" evidence="5">
    <location>
        <begin position="145"/>
        <end position="165"/>
    </location>
</feature>
<gene>
    <name evidence="7" type="ORF">N1027_17210</name>
</gene>
<feature type="transmembrane region" description="Helical" evidence="5">
    <location>
        <begin position="308"/>
        <end position="330"/>
    </location>
</feature>
<feature type="transmembrane region" description="Helical" evidence="5">
    <location>
        <begin position="342"/>
        <end position="375"/>
    </location>
</feature>
<evidence type="ECO:0000256" key="3">
    <source>
        <dbReference type="ARBA" id="ARBA00022989"/>
    </source>
</evidence>
<feature type="transmembrane region" description="Helical" evidence="5">
    <location>
        <begin position="52"/>
        <end position="72"/>
    </location>
</feature>
<feature type="transmembrane region" description="Helical" evidence="5">
    <location>
        <begin position="426"/>
        <end position="444"/>
    </location>
</feature>
<evidence type="ECO:0000259" key="6">
    <source>
        <dbReference type="PROSITE" id="PS50850"/>
    </source>
</evidence>
<feature type="transmembrane region" description="Helical" evidence="5">
    <location>
        <begin position="171"/>
        <end position="189"/>
    </location>
</feature>
<protein>
    <submittedName>
        <fullName evidence="7">MFS transporter</fullName>
    </submittedName>
</protein>
<keyword evidence="4 5" id="KW-0472">Membrane</keyword>
<feature type="transmembrane region" description="Helical" evidence="5">
    <location>
        <begin position="84"/>
        <end position="102"/>
    </location>
</feature>
<dbReference type="EMBL" id="JANLCM010000002">
    <property type="protein sequence ID" value="MCS5719871.1"/>
    <property type="molecule type" value="Genomic_DNA"/>
</dbReference>
<dbReference type="InterPro" id="IPR020846">
    <property type="entry name" value="MFS_dom"/>
</dbReference>
<dbReference type="InterPro" id="IPR036259">
    <property type="entry name" value="MFS_trans_sf"/>
</dbReference>
<evidence type="ECO:0000313" key="8">
    <source>
        <dbReference type="Proteomes" id="UP001165584"/>
    </source>
</evidence>
<evidence type="ECO:0000256" key="1">
    <source>
        <dbReference type="ARBA" id="ARBA00004651"/>
    </source>
</evidence>
<accession>A0ABT2GUQ3</accession>
<feature type="transmembrane region" description="Helical" evidence="5">
    <location>
        <begin position="395"/>
        <end position="414"/>
    </location>
</feature>
<dbReference type="PANTHER" id="PTHR43129:SF1">
    <property type="entry name" value="FOSMIDOMYCIN RESISTANCE PROTEIN"/>
    <property type="match status" value="1"/>
</dbReference>
<dbReference type="InterPro" id="IPR011701">
    <property type="entry name" value="MFS"/>
</dbReference>
<keyword evidence="8" id="KW-1185">Reference proteome</keyword>
<reference evidence="7" key="1">
    <citation type="submission" date="2022-08" db="EMBL/GenBank/DDBJ databases">
        <authorList>
            <person name="Deng Y."/>
            <person name="Han X.-F."/>
            <person name="Zhang Y.-Q."/>
        </authorList>
    </citation>
    <scope>NUCLEOTIDE SEQUENCE</scope>
    <source>
        <strain evidence="7">CPCC 205763</strain>
    </source>
</reference>
<evidence type="ECO:0000256" key="4">
    <source>
        <dbReference type="ARBA" id="ARBA00023136"/>
    </source>
</evidence>
<evidence type="ECO:0000313" key="7">
    <source>
        <dbReference type="EMBL" id="MCS5719871.1"/>
    </source>
</evidence>
<comment type="subcellular location">
    <subcellularLocation>
        <location evidence="1">Cell membrane</location>
        <topology evidence="1">Multi-pass membrane protein</topology>
    </subcellularLocation>
</comment>
<dbReference type="Proteomes" id="UP001165584">
    <property type="component" value="Unassembled WGS sequence"/>
</dbReference>
<feature type="transmembrane region" description="Helical" evidence="5">
    <location>
        <begin position="20"/>
        <end position="46"/>
    </location>
</feature>
<dbReference type="SUPFAM" id="SSF103473">
    <property type="entry name" value="MFS general substrate transporter"/>
    <property type="match status" value="1"/>
</dbReference>
<dbReference type="PROSITE" id="PS50850">
    <property type="entry name" value="MFS"/>
    <property type="match status" value="1"/>
</dbReference>
<feature type="domain" description="Major facilitator superfamily (MFS) profile" evidence="6">
    <location>
        <begin position="19"/>
        <end position="449"/>
    </location>
</feature>
<proteinExistence type="predicted"/>
<evidence type="ECO:0000256" key="5">
    <source>
        <dbReference type="SAM" id="Phobius"/>
    </source>
</evidence>
<name>A0ABT2GUQ3_9MICO</name>